<evidence type="ECO:0000256" key="2">
    <source>
        <dbReference type="ARBA" id="ARBA00023125"/>
    </source>
</evidence>
<feature type="region of interest" description="Disordered" evidence="7">
    <location>
        <begin position="129"/>
        <end position="149"/>
    </location>
</feature>
<evidence type="ECO:0000256" key="3">
    <source>
        <dbReference type="ARBA" id="ARBA00023155"/>
    </source>
</evidence>
<dbReference type="SMART" id="SM00389">
    <property type="entry name" value="HOX"/>
    <property type="match status" value="1"/>
</dbReference>
<dbReference type="InterPro" id="IPR020479">
    <property type="entry name" value="HD_metazoa"/>
</dbReference>
<dbReference type="InterPro" id="IPR009057">
    <property type="entry name" value="Homeodomain-like_sf"/>
</dbReference>
<dbReference type="SUPFAM" id="SSF46689">
    <property type="entry name" value="Homeodomain-like"/>
    <property type="match status" value="1"/>
</dbReference>
<reference evidence="9" key="1">
    <citation type="submission" date="2022-01" db="EMBL/GenBank/DDBJ databases">
        <authorList>
            <person name="King R."/>
        </authorList>
    </citation>
    <scope>NUCLEOTIDE SEQUENCE</scope>
</reference>
<evidence type="ECO:0000256" key="4">
    <source>
        <dbReference type="ARBA" id="ARBA00023242"/>
    </source>
</evidence>
<keyword evidence="4 5" id="KW-0539">Nucleus</keyword>
<evidence type="ECO:0000313" key="9">
    <source>
        <dbReference type="EMBL" id="CAG9829354.1"/>
    </source>
</evidence>
<feature type="domain" description="Homeobox" evidence="8">
    <location>
        <begin position="152"/>
        <end position="212"/>
    </location>
</feature>
<dbReference type="Proteomes" id="UP001153709">
    <property type="component" value="Chromosome 2"/>
</dbReference>
<dbReference type="GO" id="GO:0000981">
    <property type="term" value="F:DNA-binding transcription factor activity, RNA polymerase II-specific"/>
    <property type="evidence" value="ECO:0007669"/>
    <property type="project" value="InterPro"/>
</dbReference>
<dbReference type="Gene3D" id="1.10.10.60">
    <property type="entry name" value="Homeodomain-like"/>
    <property type="match status" value="1"/>
</dbReference>
<name>A0A9N9X8Q4_DIABA</name>
<gene>
    <name evidence="9" type="ORF">DIABBA_LOCUS3179</name>
</gene>
<dbReference type="Pfam" id="PF00046">
    <property type="entry name" value="Homeodomain"/>
    <property type="match status" value="1"/>
</dbReference>
<keyword evidence="10" id="KW-1185">Reference proteome</keyword>
<dbReference type="PROSITE" id="PS50071">
    <property type="entry name" value="HOMEOBOX_2"/>
    <property type="match status" value="1"/>
</dbReference>
<feature type="DNA-binding region" description="Homeobox" evidence="5">
    <location>
        <begin position="154"/>
        <end position="213"/>
    </location>
</feature>
<dbReference type="CDD" id="cd00086">
    <property type="entry name" value="homeodomain"/>
    <property type="match status" value="1"/>
</dbReference>
<dbReference type="PANTHER" id="PTHR45664:SF12">
    <property type="entry name" value="PANCREAS_DUODENUM HOMEOBOX PROTEIN 1"/>
    <property type="match status" value="1"/>
</dbReference>
<keyword evidence="3 5" id="KW-0371">Homeobox</keyword>
<dbReference type="InterPro" id="IPR001356">
    <property type="entry name" value="HD"/>
</dbReference>
<protein>
    <recommendedName>
        <fullName evidence="8">Homeobox domain-containing protein</fullName>
    </recommendedName>
</protein>
<sequence>MSVSEEQYGDMLLTEPISPSSSDTRSPPAYGSIADGSYLNSVDNRNEQQEVQAFASVKNTQMSGAQFKFDENQMFQSMDNLHLTRWNEKNEENNFAYDQNNQVMLNYERPYFSVQLPFEVTPPSEGGAVTITKDVDKSPRSIPSPKISTNTIAPKRARTAYTSSQLIELEKEFNSSKYLCRPRRIHLANILNLSERQIKIWFQNRRMKHKKDQKSKSGSPDHRTSPLISSSSTNSSPGSRSRLQVKSDESAIERLLNHSISSQNQYMPQTLPNYSSPQYCSQWDRERSNYTNQYLSNCGSNMYIEADSGIPTIILTIIQLIIMTSTARKLPGHCISHI</sequence>
<evidence type="ECO:0000259" key="8">
    <source>
        <dbReference type="PROSITE" id="PS50071"/>
    </source>
</evidence>
<evidence type="ECO:0000313" key="10">
    <source>
        <dbReference type="Proteomes" id="UP001153709"/>
    </source>
</evidence>
<dbReference type="PANTHER" id="PTHR45664">
    <property type="entry name" value="PROTEIN ZERKNUELLT 1-RELATED"/>
    <property type="match status" value="1"/>
</dbReference>
<comment type="subcellular location">
    <subcellularLocation>
        <location evidence="1 5 6">Nucleus</location>
    </subcellularLocation>
</comment>
<feature type="region of interest" description="Disordered" evidence="7">
    <location>
        <begin position="1"/>
        <end position="39"/>
    </location>
</feature>
<evidence type="ECO:0000256" key="1">
    <source>
        <dbReference type="ARBA" id="ARBA00004123"/>
    </source>
</evidence>
<feature type="region of interest" description="Disordered" evidence="7">
    <location>
        <begin position="204"/>
        <end position="247"/>
    </location>
</feature>
<feature type="compositionally biased region" description="Low complexity" evidence="7">
    <location>
        <begin position="225"/>
        <end position="242"/>
    </location>
</feature>
<dbReference type="AlphaFoldDB" id="A0A9N9X8Q4"/>
<dbReference type="PRINTS" id="PR00024">
    <property type="entry name" value="HOMEOBOX"/>
</dbReference>
<dbReference type="InterPro" id="IPR017970">
    <property type="entry name" value="Homeobox_CS"/>
</dbReference>
<evidence type="ECO:0000256" key="5">
    <source>
        <dbReference type="PROSITE-ProRule" id="PRU00108"/>
    </source>
</evidence>
<proteinExistence type="predicted"/>
<dbReference type="GO" id="GO:0005634">
    <property type="term" value="C:nucleus"/>
    <property type="evidence" value="ECO:0007669"/>
    <property type="project" value="UniProtKB-SubCell"/>
</dbReference>
<accession>A0A9N9X8Q4</accession>
<organism evidence="9 10">
    <name type="scientific">Diabrotica balteata</name>
    <name type="common">Banded cucumber beetle</name>
    <dbReference type="NCBI Taxonomy" id="107213"/>
    <lineage>
        <taxon>Eukaryota</taxon>
        <taxon>Metazoa</taxon>
        <taxon>Ecdysozoa</taxon>
        <taxon>Arthropoda</taxon>
        <taxon>Hexapoda</taxon>
        <taxon>Insecta</taxon>
        <taxon>Pterygota</taxon>
        <taxon>Neoptera</taxon>
        <taxon>Endopterygota</taxon>
        <taxon>Coleoptera</taxon>
        <taxon>Polyphaga</taxon>
        <taxon>Cucujiformia</taxon>
        <taxon>Chrysomeloidea</taxon>
        <taxon>Chrysomelidae</taxon>
        <taxon>Galerucinae</taxon>
        <taxon>Diabroticina</taxon>
        <taxon>Diabroticites</taxon>
        <taxon>Diabrotica</taxon>
    </lineage>
</organism>
<evidence type="ECO:0000256" key="6">
    <source>
        <dbReference type="RuleBase" id="RU000682"/>
    </source>
</evidence>
<dbReference type="EMBL" id="OU898277">
    <property type="protein sequence ID" value="CAG9829354.1"/>
    <property type="molecule type" value="Genomic_DNA"/>
</dbReference>
<dbReference type="PROSITE" id="PS00027">
    <property type="entry name" value="HOMEOBOX_1"/>
    <property type="match status" value="1"/>
</dbReference>
<keyword evidence="2 5" id="KW-0238">DNA-binding</keyword>
<evidence type="ECO:0000256" key="7">
    <source>
        <dbReference type="SAM" id="MobiDB-lite"/>
    </source>
</evidence>
<dbReference type="GO" id="GO:0000978">
    <property type="term" value="F:RNA polymerase II cis-regulatory region sequence-specific DNA binding"/>
    <property type="evidence" value="ECO:0007669"/>
    <property type="project" value="TreeGrafter"/>
</dbReference>
<dbReference type="OrthoDB" id="6159439at2759"/>
<dbReference type="GO" id="GO:0045944">
    <property type="term" value="P:positive regulation of transcription by RNA polymerase II"/>
    <property type="evidence" value="ECO:0007669"/>
    <property type="project" value="UniProtKB-ARBA"/>
</dbReference>